<dbReference type="EMBL" id="JBEQCT010000003">
    <property type="protein sequence ID" value="MFM2485222.1"/>
    <property type="molecule type" value="Genomic_DNA"/>
</dbReference>
<dbReference type="Proteomes" id="UP001629953">
    <property type="component" value="Unassembled WGS sequence"/>
</dbReference>
<comment type="caution">
    <text evidence="1">The sequence shown here is derived from an EMBL/GenBank/DDBJ whole genome shotgun (WGS) entry which is preliminary data.</text>
</comment>
<gene>
    <name evidence="1" type="ORF">ABUE30_09125</name>
</gene>
<proteinExistence type="predicted"/>
<name>A0ABW9G6E9_9GAMM</name>
<evidence type="ECO:0000313" key="1">
    <source>
        <dbReference type="EMBL" id="MFM2485222.1"/>
    </source>
</evidence>
<evidence type="ECO:0000313" key="2">
    <source>
        <dbReference type="Proteomes" id="UP001629953"/>
    </source>
</evidence>
<dbReference type="RefSeq" id="WP_408623433.1">
    <property type="nucleotide sequence ID" value="NZ_JBEQCT010000003.1"/>
</dbReference>
<sequence length="172" mass="19952">MIAMQYSFEFPADYDMDIIRRRISDNGHLLNGFPDLLAKLYLFARRDDPECQSAKNIYAPFYIWRQTQGMQDFLASKGFEALCEHFGRPHVNLWLPNNTVNLELLTQQKTLSISQQTLHHGLPTQVSSDEILLSGYSPFAGENWETLKISAHKKTDMMWQNYRVGYVATNEK</sequence>
<organism evidence="1 2">
    <name type="scientific">Celerinatantimonas yamalensis</name>
    <dbReference type="NCBI Taxonomy" id="559956"/>
    <lineage>
        <taxon>Bacteria</taxon>
        <taxon>Pseudomonadati</taxon>
        <taxon>Pseudomonadota</taxon>
        <taxon>Gammaproteobacteria</taxon>
        <taxon>Celerinatantimonadaceae</taxon>
        <taxon>Celerinatantimonas</taxon>
    </lineage>
</organism>
<dbReference type="InterPro" id="IPR032349">
    <property type="entry name" value="DUF4865"/>
</dbReference>
<keyword evidence="2" id="KW-1185">Reference proteome</keyword>
<protein>
    <submittedName>
        <fullName evidence="1">DUF4865 family protein</fullName>
    </submittedName>
</protein>
<accession>A0ABW9G6E9</accession>
<reference evidence="1 2" key="1">
    <citation type="journal article" date="2013" name="Int. J. Syst. Evol. Microbiol.">
        <title>Celerinatantimonas yamalensis sp. nov., a cold-adapted diazotrophic bacterium from a cold permafrost brine.</title>
        <authorList>
            <person name="Shcherbakova V."/>
            <person name="Chuvilskaya N."/>
            <person name="Rivkina E."/>
            <person name="Demidov N."/>
            <person name="Uchaeva V."/>
            <person name="Suetin S."/>
            <person name="Suzina N."/>
            <person name="Gilichinsky D."/>
        </authorList>
    </citation>
    <scope>NUCLEOTIDE SEQUENCE [LARGE SCALE GENOMIC DNA]</scope>
    <source>
        <strain evidence="1 2">C7</strain>
    </source>
</reference>
<dbReference type="Pfam" id="PF16157">
    <property type="entry name" value="DUF4865"/>
    <property type="match status" value="1"/>
</dbReference>